<reference evidence="2 3" key="1">
    <citation type="submission" date="2006-09" db="EMBL/GenBank/DDBJ databases">
        <authorList>
            <person name="Emerson D."/>
            <person name="Ferriera S."/>
            <person name="Johnson J."/>
            <person name="Kravitz S."/>
            <person name="Halpern A."/>
            <person name="Remington K."/>
            <person name="Beeson K."/>
            <person name="Tran B."/>
            <person name="Rogers Y.-H."/>
            <person name="Friedman R."/>
            <person name="Venter J.C."/>
        </authorList>
    </citation>
    <scope>NUCLEOTIDE SEQUENCE [LARGE SCALE GENOMIC DNA]</scope>
    <source>
        <strain evidence="2 3">PV-1</strain>
    </source>
</reference>
<dbReference type="STRING" id="314344.AL013_10470"/>
<dbReference type="InParanoid" id="Q0EWC7"/>
<keyword evidence="1" id="KW-1133">Transmembrane helix</keyword>
<gene>
    <name evidence="2" type="ORF">SPV1_02863</name>
</gene>
<accession>Q0EWC7</accession>
<keyword evidence="1" id="KW-0812">Transmembrane</keyword>
<proteinExistence type="predicted"/>
<name>Q0EWC7_9PROT</name>
<evidence type="ECO:0000313" key="2">
    <source>
        <dbReference type="EMBL" id="EAU53544.1"/>
    </source>
</evidence>
<feature type="transmembrane region" description="Helical" evidence="1">
    <location>
        <begin position="37"/>
        <end position="57"/>
    </location>
</feature>
<comment type="caution">
    <text evidence="2">The sequence shown here is derived from an EMBL/GenBank/DDBJ whole genome shotgun (WGS) entry which is preliminary data.</text>
</comment>
<evidence type="ECO:0000313" key="3">
    <source>
        <dbReference type="Proteomes" id="UP000005297"/>
    </source>
</evidence>
<dbReference type="EMBL" id="AATS01000021">
    <property type="protein sequence ID" value="EAU53544.1"/>
    <property type="molecule type" value="Genomic_DNA"/>
</dbReference>
<evidence type="ECO:0000256" key="1">
    <source>
        <dbReference type="SAM" id="Phobius"/>
    </source>
</evidence>
<dbReference type="RefSeq" id="WP_009850870.1">
    <property type="nucleotide sequence ID" value="NZ_DS022295.1"/>
</dbReference>
<dbReference type="AlphaFoldDB" id="Q0EWC7"/>
<keyword evidence="3" id="KW-1185">Reference proteome</keyword>
<keyword evidence="1" id="KW-0472">Membrane</keyword>
<organism evidence="2 3">
    <name type="scientific">Mariprofundus ferrooxydans PV-1</name>
    <dbReference type="NCBI Taxonomy" id="314345"/>
    <lineage>
        <taxon>Bacteria</taxon>
        <taxon>Pseudomonadati</taxon>
        <taxon>Pseudomonadota</taxon>
        <taxon>Candidatius Mariprofundia</taxon>
        <taxon>Mariprofundales</taxon>
        <taxon>Mariprofundaceae</taxon>
        <taxon>Mariprofundus</taxon>
    </lineage>
</organism>
<feature type="transmembrane region" description="Helical" evidence="1">
    <location>
        <begin position="12"/>
        <end position="31"/>
    </location>
</feature>
<dbReference type="HOGENOM" id="CLU_2700396_0_0_0"/>
<dbReference type="Proteomes" id="UP000005297">
    <property type="component" value="Unassembled WGS sequence"/>
</dbReference>
<sequence length="73" mass="7764">MKLISNPDGTISLSRLLFVSTWLVVMAKYILADVVLGPFDGTAAAMLLTSCGGAYVFRAHQQGKNPADPKAKP</sequence>
<protein>
    <submittedName>
        <fullName evidence="2">Uncharacterized protein</fullName>
    </submittedName>
</protein>